<dbReference type="InterPro" id="IPR035996">
    <property type="entry name" value="4pyrrol_Methylase_sf"/>
</dbReference>
<dbReference type="OrthoDB" id="9787825at2"/>
<feature type="domain" description="Tetrapyrrole methylase" evidence="7">
    <location>
        <begin position="49"/>
        <end position="231"/>
    </location>
</feature>
<dbReference type="RefSeq" id="WP_083984403.1">
    <property type="nucleotide sequence ID" value="NZ_CP011541.1"/>
</dbReference>
<organism evidence="8 9">
    <name type="scientific">Corynebacterium epidermidicanis</name>
    <dbReference type="NCBI Taxonomy" id="1050174"/>
    <lineage>
        <taxon>Bacteria</taxon>
        <taxon>Bacillati</taxon>
        <taxon>Actinomycetota</taxon>
        <taxon>Actinomycetes</taxon>
        <taxon>Mycobacteriales</taxon>
        <taxon>Corynebacteriaceae</taxon>
        <taxon>Corynebacterium</taxon>
    </lineage>
</organism>
<gene>
    <name evidence="8" type="primary">cobL</name>
    <name evidence="8" type="ORF">CEPID_06340</name>
</gene>
<dbReference type="EC" id="2.1.1.132" evidence="8"/>
<dbReference type="AlphaFoldDB" id="A0A0G3GUC7"/>
<dbReference type="CDD" id="cd02440">
    <property type="entry name" value="AdoMet_MTases"/>
    <property type="match status" value="1"/>
</dbReference>
<sequence>MTSPAHRPADPPNDPNASHADGASHPPHLAIVDGDADPDFSVSVPYHGVYVIGINPGGFDDLSATARSIIEDADLIIGSTRQLGLIPEHVGAQMKAWPSPLVPAIKEYLKNWRHQNIVVLGSGDPMFHGIGQTLAREFGAENFRVLPAPSSVSLACAELKWPLHGTPVVSLVRAGVEEIVPYLDAGQPFLVLGRDRFTPQAVASLLIDQGHLAAQLVVLSDLGGPQAEVVYATPEAVEQPASGLNVIAVVPDLSRQRSVLPGLPDDAYEHDGQITKSHIRALTVCALEGVPGDLLWDIGGGSGSVAIEFLRATPGAQAVSFERSELRRARIRNNAHRLGVPGLEVAESFPTARPERPTCVFIGGGLTVAGVFEAAWAALIDGGLLVANAVTIQSQALLVDLRAAYGGTLTRIDVSHEHAIGSFTALQPALPVWQWKVRKDSTR</sequence>
<keyword evidence="9" id="KW-1185">Reference proteome</keyword>
<dbReference type="PIRSF" id="PIRSF036428">
    <property type="entry name" value="CobL"/>
    <property type="match status" value="1"/>
</dbReference>
<evidence type="ECO:0000256" key="1">
    <source>
        <dbReference type="ARBA" id="ARBA00004953"/>
    </source>
</evidence>
<keyword evidence="2" id="KW-0169">Cobalamin biosynthesis</keyword>
<dbReference type="SUPFAM" id="SSF53790">
    <property type="entry name" value="Tetrapyrrole methylase"/>
    <property type="match status" value="1"/>
</dbReference>
<evidence type="ECO:0000313" key="9">
    <source>
        <dbReference type="Proteomes" id="UP000035368"/>
    </source>
</evidence>
<dbReference type="Proteomes" id="UP000035368">
    <property type="component" value="Chromosome"/>
</dbReference>
<keyword evidence="4 8" id="KW-0808">Transferase</keyword>
<dbReference type="NCBIfam" id="TIGR02469">
    <property type="entry name" value="CbiT"/>
    <property type="match status" value="1"/>
</dbReference>
<dbReference type="CDD" id="cd11644">
    <property type="entry name" value="Precorrin-6Y-MT"/>
    <property type="match status" value="1"/>
</dbReference>
<dbReference type="UniPathway" id="UPA00148"/>
<dbReference type="GO" id="GO:0046025">
    <property type="term" value="F:precorrin-6Y C5,15-methyltransferase (decarboxylating) activity"/>
    <property type="evidence" value="ECO:0007669"/>
    <property type="project" value="UniProtKB-EC"/>
</dbReference>
<dbReference type="EMBL" id="CP011541">
    <property type="protein sequence ID" value="AKK03128.1"/>
    <property type="molecule type" value="Genomic_DNA"/>
</dbReference>
<evidence type="ECO:0000256" key="6">
    <source>
        <dbReference type="SAM" id="MobiDB-lite"/>
    </source>
</evidence>
<dbReference type="PATRIC" id="fig|1050174.4.peg.1281"/>
<proteinExistence type="predicted"/>
<dbReference type="Gene3D" id="3.40.1010.10">
    <property type="entry name" value="Cobalt-precorrin-4 Transmethylase, Domain 1"/>
    <property type="match status" value="1"/>
</dbReference>
<evidence type="ECO:0000256" key="4">
    <source>
        <dbReference type="ARBA" id="ARBA00022679"/>
    </source>
</evidence>
<evidence type="ECO:0000256" key="3">
    <source>
        <dbReference type="ARBA" id="ARBA00022603"/>
    </source>
</evidence>
<dbReference type="GO" id="GO:0009236">
    <property type="term" value="P:cobalamin biosynthetic process"/>
    <property type="evidence" value="ECO:0007669"/>
    <property type="project" value="UniProtKB-UniPathway"/>
</dbReference>
<dbReference type="InterPro" id="IPR000878">
    <property type="entry name" value="4pyrrol_Mease"/>
</dbReference>
<name>A0A0G3GUC7_9CORY</name>
<dbReference type="InterPro" id="IPR014008">
    <property type="entry name" value="Cbl_synth_MTase_CbiT"/>
</dbReference>
<protein>
    <submittedName>
        <fullName evidence="8">Precorrin-6Y C5,15-methyltransferase (Decarboxylating)</fullName>
        <ecNumber evidence="8">2.1.1.132</ecNumber>
    </submittedName>
</protein>
<evidence type="ECO:0000256" key="5">
    <source>
        <dbReference type="ARBA" id="ARBA00022691"/>
    </source>
</evidence>
<keyword evidence="5" id="KW-0949">S-adenosyl-L-methionine</keyword>
<dbReference type="SUPFAM" id="SSF53335">
    <property type="entry name" value="S-adenosyl-L-methionine-dependent methyltransferases"/>
    <property type="match status" value="1"/>
</dbReference>
<feature type="region of interest" description="Disordered" evidence="6">
    <location>
        <begin position="1"/>
        <end position="30"/>
    </location>
</feature>
<dbReference type="InterPro" id="IPR050714">
    <property type="entry name" value="Cobalamin_biosynth_MTase"/>
</dbReference>
<dbReference type="STRING" id="1050174.CEPID_06340"/>
<accession>A0A0G3GUC7</accession>
<dbReference type="KEGG" id="cei:CEPID_06340"/>
<comment type="pathway">
    <text evidence="1">Cofactor biosynthesis; adenosylcobalamin biosynthesis.</text>
</comment>
<evidence type="ECO:0000256" key="2">
    <source>
        <dbReference type="ARBA" id="ARBA00022573"/>
    </source>
</evidence>
<dbReference type="InterPro" id="IPR012818">
    <property type="entry name" value="CbiE"/>
</dbReference>
<dbReference type="PANTHER" id="PTHR43182:SF1">
    <property type="entry name" value="COBALT-PRECORRIN-7 C(5)-METHYLTRANSFERASE"/>
    <property type="match status" value="1"/>
</dbReference>
<evidence type="ECO:0000259" key="7">
    <source>
        <dbReference type="Pfam" id="PF00590"/>
    </source>
</evidence>
<dbReference type="InterPro" id="IPR014777">
    <property type="entry name" value="4pyrrole_Mease_sub1"/>
</dbReference>
<dbReference type="InterPro" id="IPR006365">
    <property type="entry name" value="Cbl_synth_CobL"/>
</dbReference>
<dbReference type="PANTHER" id="PTHR43182">
    <property type="entry name" value="COBALT-PRECORRIN-6B C(15)-METHYLTRANSFERASE (DECARBOXYLATING)"/>
    <property type="match status" value="1"/>
</dbReference>
<evidence type="ECO:0000313" key="8">
    <source>
        <dbReference type="EMBL" id="AKK03128.1"/>
    </source>
</evidence>
<dbReference type="NCBIfam" id="TIGR02467">
    <property type="entry name" value="CbiE"/>
    <property type="match status" value="1"/>
</dbReference>
<dbReference type="GO" id="GO:0008276">
    <property type="term" value="F:protein methyltransferase activity"/>
    <property type="evidence" value="ECO:0007669"/>
    <property type="project" value="InterPro"/>
</dbReference>
<dbReference type="Pfam" id="PF00590">
    <property type="entry name" value="TP_methylase"/>
    <property type="match status" value="1"/>
</dbReference>
<dbReference type="GO" id="GO:0032259">
    <property type="term" value="P:methylation"/>
    <property type="evidence" value="ECO:0007669"/>
    <property type="project" value="UniProtKB-KW"/>
</dbReference>
<reference evidence="8 9" key="1">
    <citation type="submission" date="2015-05" db="EMBL/GenBank/DDBJ databases">
        <title>Complete genome sequence of Corynebacterium epidermidicanis DSM 45586, isolated from the skin of a dog suffering from pruritus.</title>
        <authorList>
            <person name="Ruckert C."/>
            <person name="Albersmeier A."/>
            <person name="Winkler A."/>
            <person name="Tauch A."/>
        </authorList>
    </citation>
    <scope>NUCLEOTIDE SEQUENCE [LARGE SCALE GENOMIC DNA]</scope>
    <source>
        <strain evidence="8 9">DSM 45586</strain>
    </source>
</reference>
<keyword evidence="3 8" id="KW-0489">Methyltransferase</keyword>
<dbReference type="InterPro" id="IPR029063">
    <property type="entry name" value="SAM-dependent_MTases_sf"/>
</dbReference>
<dbReference type="Gene3D" id="3.40.50.150">
    <property type="entry name" value="Vaccinia Virus protein VP39"/>
    <property type="match status" value="1"/>
</dbReference>